<sequence length="656" mass="75830">MSQYTLIFLFVLLHIISGSFGTFKTSWEFDNSRILDEVTIYLKQPFHLQINILRSCFLNNFTTINLVGDAIKILSKDRDFTESRTFTLIGDTRPNYLKNYALGLSDNRIYKEKGYIIFAHKLWIFVVCGSSKPILQLQFQRIKTSMWWNHEGRYLIWDRFATGNSCRNAYPFLWTAWKANVIATVFLCVDPIEGPTLYTFNPYNEYFPKPWKEVARYEGRKGHPWILLKRPYRKGKKLCRDLIFDKTRTLDGYHVRVDAMKLIPTMTFDDNETGLDTLAGEDGMIIKELWRALNGTVIMSYERELMINRLGFIDPDGTGYGMLGDVAVGRQDMGGNSRYAMVKWNYELTQPHAISGWCILSKHRGYLTQVTKIISFFRPEIVMALFAVCLLTFIKLNVFLGQGFFPALLNILRIILAVSVPRLPKSNAAKIYLYCVSLLFLIFNAIFQGHMASLLTVLISNSNIDNFEDLKKNKLSLFGFSGFKEFIDDPEVLKLYLGSGSFGCVNEILKNASTGWLGDCLHLTNFMHKGGSDPNNKIHISPQIKTLAYSFAVRSDWPLFNRINIVIQRLREAGLIELWRKQSMEKVYFEVMVEESEKGTVKVLNISDLTFSFQILFIGYIVASITFILELLVDYRKRRNKVRSIKRVSMRDRVRQ</sequence>
<keyword evidence="4 8" id="KW-1133">Transmembrane helix</keyword>
<evidence type="ECO:0000256" key="1">
    <source>
        <dbReference type="ARBA" id="ARBA00004651"/>
    </source>
</evidence>
<dbReference type="PANTHER" id="PTHR42643">
    <property type="entry name" value="IONOTROPIC RECEPTOR 20A-RELATED"/>
    <property type="match status" value="1"/>
</dbReference>
<proteinExistence type="predicted"/>
<keyword evidence="7" id="KW-0325">Glycoprotein</keyword>
<evidence type="ECO:0000313" key="9">
    <source>
        <dbReference type="Proteomes" id="UP000694920"/>
    </source>
</evidence>
<dbReference type="PANTHER" id="PTHR42643:SF39">
    <property type="entry name" value="IONOTROPIC RECEPTOR 56A-RELATED"/>
    <property type="match status" value="1"/>
</dbReference>
<evidence type="ECO:0000256" key="3">
    <source>
        <dbReference type="ARBA" id="ARBA00022692"/>
    </source>
</evidence>
<feature type="transmembrane region" description="Helical" evidence="8">
    <location>
        <begin position="6"/>
        <end position="23"/>
    </location>
</feature>
<feature type="transmembrane region" description="Helical" evidence="8">
    <location>
        <begin position="381"/>
        <end position="398"/>
    </location>
</feature>
<keyword evidence="3 8" id="KW-0812">Transmembrane</keyword>
<feature type="transmembrane region" description="Helical" evidence="8">
    <location>
        <begin position="404"/>
        <end position="424"/>
    </location>
</feature>
<dbReference type="SUPFAM" id="SSF53850">
    <property type="entry name" value="Periplasmic binding protein-like II"/>
    <property type="match status" value="1"/>
</dbReference>
<keyword evidence="5 8" id="KW-0472">Membrane</keyword>
<dbReference type="GeneID" id="112494184"/>
<dbReference type="AlphaFoldDB" id="A0AAJ7RFM4"/>
<evidence type="ECO:0000256" key="6">
    <source>
        <dbReference type="ARBA" id="ARBA00023170"/>
    </source>
</evidence>
<evidence type="ECO:0000256" key="2">
    <source>
        <dbReference type="ARBA" id="ARBA00022475"/>
    </source>
</evidence>
<dbReference type="KEGG" id="ccin:112494184"/>
<reference evidence="10" key="1">
    <citation type="submission" date="2025-08" db="UniProtKB">
        <authorList>
            <consortium name="RefSeq"/>
        </authorList>
    </citation>
    <scope>IDENTIFICATION</scope>
</reference>
<evidence type="ECO:0000256" key="5">
    <source>
        <dbReference type="ARBA" id="ARBA00023136"/>
    </source>
</evidence>
<evidence type="ECO:0000256" key="4">
    <source>
        <dbReference type="ARBA" id="ARBA00022989"/>
    </source>
</evidence>
<dbReference type="InterPro" id="IPR052192">
    <property type="entry name" value="Insect_Ionotropic_Sensory_Rcpt"/>
</dbReference>
<protein>
    <submittedName>
        <fullName evidence="10">Uncharacterized protein LOC112494184</fullName>
    </submittedName>
</protein>
<feature type="transmembrane region" description="Helical" evidence="8">
    <location>
        <begin position="431"/>
        <end position="459"/>
    </location>
</feature>
<dbReference type="Proteomes" id="UP000694920">
    <property type="component" value="Unplaced"/>
</dbReference>
<evidence type="ECO:0000256" key="7">
    <source>
        <dbReference type="ARBA" id="ARBA00023180"/>
    </source>
</evidence>
<gene>
    <name evidence="10" type="primary">LOC112494184</name>
</gene>
<name>A0AAJ7RFM4_CEPCN</name>
<organism evidence="9 10">
    <name type="scientific">Cephus cinctus</name>
    <name type="common">Wheat stem sawfly</name>
    <dbReference type="NCBI Taxonomy" id="211228"/>
    <lineage>
        <taxon>Eukaryota</taxon>
        <taxon>Metazoa</taxon>
        <taxon>Ecdysozoa</taxon>
        <taxon>Arthropoda</taxon>
        <taxon>Hexapoda</taxon>
        <taxon>Insecta</taxon>
        <taxon>Pterygota</taxon>
        <taxon>Neoptera</taxon>
        <taxon>Endopterygota</taxon>
        <taxon>Hymenoptera</taxon>
        <taxon>Cephoidea</taxon>
        <taxon>Cephidae</taxon>
        <taxon>Cephus</taxon>
    </lineage>
</organism>
<keyword evidence="9" id="KW-1185">Reference proteome</keyword>
<keyword evidence="2" id="KW-1003">Cell membrane</keyword>
<evidence type="ECO:0000256" key="8">
    <source>
        <dbReference type="SAM" id="Phobius"/>
    </source>
</evidence>
<keyword evidence="6" id="KW-0675">Receptor</keyword>
<evidence type="ECO:0000313" key="10">
    <source>
        <dbReference type="RefSeq" id="XP_024939585.1"/>
    </source>
</evidence>
<dbReference type="RefSeq" id="XP_024939585.1">
    <property type="nucleotide sequence ID" value="XM_025083817.1"/>
</dbReference>
<feature type="transmembrane region" description="Helical" evidence="8">
    <location>
        <begin position="611"/>
        <end position="633"/>
    </location>
</feature>
<dbReference type="GO" id="GO:0005886">
    <property type="term" value="C:plasma membrane"/>
    <property type="evidence" value="ECO:0007669"/>
    <property type="project" value="UniProtKB-SubCell"/>
</dbReference>
<accession>A0AAJ7RFM4</accession>
<comment type="subcellular location">
    <subcellularLocation>
        <location evidence="1">Cell membrane</location>
        <topology evidence="1">Multi-pass membrane protein</topology>
    </subcellularLocation>
</comment>